<reference evidence="1" key="2">
    <citation type="submission" date="2015-06" db="UniProtKB">
        <authorList>
            <consortium name="EnsemblPlants"/>
        </authorList>
    </citation>
    <scope>IDENTIFICATION</scope>
    <source>
        <strain evidence="1">cv. Heinz 1706</strain>
    </source>
</reference>
<dbReference type="InParanoid" id="K4C0H5"/>
<dbReference type="Proteomes" id="UP000004994">
    <property type="component" value="Chromosome 5"/>
</dbReference>
<organism evidence="1">
    <name type="scientific">Solanum lycopersicum</name>
    <name type="common">Tomato</name>
    <name type="synonym">Lycopersicon esculentum</name>
    <dbReference type="NCBI Taxonomy" id="4081"/>
    <lineage>
        <taxon>Eukaryota</taxon>
        <taxon>Viridiplantae</taxon>
        <taxon>Streptophyta</taxon>
        <taxon>Embryophyta</taxon>
        <taxon>Tracheophyta</taxon>
        <taxon>Spermatophyta</taxon>
        <taxon>Magnoliopsida</taxon>
        <taxon>eudicotyledons</taxon>
        <taxon>Gunneridae</taxon>
        <taxon>Pentapetalae</taxon>
        <taxon>asterids</taxon>
        <taxon>lamiids</taxon>
        <taxon>Solanales</taxon>
        <taxon>Solanaceae</taxon>
        <taxon>Solanoideae</taxon>
        <taxon>Solaneae</taxon>
        <taxon>Solanum</taxon>
        <taxon>Solanum subgen. Lycopersicon</taxon>
    </lineage>
</organism>
<evidence type="ECO:0000313" key="1">
    <source>
        <dbReference type="EnsemblPlants" id="Solyc05g041940.1.1"/>
    </source>
</evidence>
<dbReference type="PhylomeDB" id="K4C0H5"/>
<proteinExistence type="predicted"/>
<dbReference type="PaxDb" id="4081-Solyc05g041940.1.1"/>
<accession>K4C0H5</accession>
<dbReference type="EnsemblPlants" id="Solyc05g041940.1.1">
    <property type="protein sequence ID" value="Solyc05g041940.1.1"/>
    <property type="gene ID" value="Solyc05g041940.1"/>
</dbReference>
<keyword evidence="2" id="KW-1185">Reference proteome</keyword>
<name>K4C0H5_SOLLC</name>
<dbReference type="STRING" id="4081.K4C0H5"/>
<evidence type="ECO:0000313" key="2">
    <source>
        <dbReference type="Proteomes" id="UP000004994"/>
    </source>
</evidence>
<dbReference type="SMR" id="K4C0H5"/>
<dbReference type="HOGENOM" id="CLU_3176404_0_0_1"/>
<sequence>MASLSNSISKGLLHSPELREYMLETFVYPREPELLKEIRLITSNNPR</sequence>
<dbReference type="AlphaFoldDB" id="K4C0H5"/>
<protein>
    <submittedName>
        <fullName evidence="1">Uncharacterized protein</fullName>
    </submittedName>
</protein>
<dbReference type="Gramene" id="Solyc05g041940.1.1">
    <property type="protein sequence ID" value="Solyc05g041940.1.1"/>
    <property type="gene ID" value="Solyc05g041940.1"/>
</dbReference>
<reference evidence="1" key="1">
    <citation type="journal article" date="2012" name="Nature">
        <title>The tomato genome sequence provides insights into fleshy fruit evolution.</title>
        <authorList>
            <consortium name="Tomato Genome Consortium"/>
        </authorList>
    </citation>
    <scope>NUCLEOTIDE SEQUENCE [LARGE SCALE GENOMIC DNA]</scope>
    <source>
        <strain evidence="1">cv. Heinz 1706</strain>
    </source>
</reference>